<evidence type="ECO:0000313" key="2">
    <source>
        <dbReference type="EMBL" id="GBG14760.1"/>
    </source>
</evidence>
<evidence type="ECO:0000259" key="1">
    <source>
        <dbReference type="Pfam" id="PF09722"/>
    </source>
</evidence>
<gene>
    <name evidence="2" type="ORF">NMK_2361</name>
</gene>
<feature type="domain" description="Antitoxin Xre/MbcA/ParS-like toxin-binding" evidence="1">
    <location>
        <begin position="110"/>
        <end position="154"/>
    </location>
</feature>
<dbReference type="EMBL" id="BDOQ01000009">
    <property type="protein sequence ID" value="GBG14760.1"/>
    <property type="molecule type" value="Genomic_DNA"/>
</dbReference>
<dbReference type="Proteomes" id="UP000245081">
    <property type="component" value="Unassembled WGS sequence"/>
</dbReference>
<proteinExistence type="predicted"/>
<dbReference type="OrthoDB" id="5918037at2"/>
<dbReference type="Pfam" id="PF09722">
    <property type="entry name" value="Xre_MbcA_ParS_C"/>
    <property type="match status" value="1"/>
</dbReference>
<dbReference type="InterPro" id="IPR024467">
    <property type="entry name" value="Xre/MbcA/ParS-like_toxin-bd"/>
</dbReference>
<dbReference type="AlphaFoldDB" id="A0A2R5F948"/>
<comment type="caution">
    <text evidence="2">The sequence shown here is derived from an EMBL/GenBank/DDBJ whole genome shotgun (WGS) entry which is preliminary data.</text>
</comment>
<name>A0A2R5F948_9PROT</name>
<sequence>MRKTTKRKGKVKSLSLLDFVNIYNAPPQTIIDIVRDGVSARELKDLFKKLDVPQHLILVSLRLTAATVNRKAQSGEKLSSMHSELVLGVLKMVGQVQSMVVDSGNPEGFNAAQWLAHWLAIPLPALNGEHPADYLDTIEGQRMISNLLSRMQSGAYS</sequence>
<keyword evidence="2" id="KW-0670">Pyruvate</keyword>
<keyword evidence="3" id="KW-1185">Reference proteome</keyword>
<reference evidence="2 3" key="1">
    <citation type="journal article" date="2018" name="Environ. Microbiol.">
        <title>Isolation and genomic characterization of Novimethylophilus kurashikiensis gen. nov. sp. nov., a new lanthanide-dependent methylotrophic species of Methylophilaceae.</title>
        <authorList>
            <person name="Lv H."/>
            <person name="Sahin N."/>
            <person name="Tani A."/>
        </authorList>
    </citation>
    <scope>NUCLEOTIDE SEQUENCE [LARGE SCALE GENOMIC DNA]</scope>
    <source>
        <strain evidence="2 3">La2-4</strain>
    </source>
</reference>
<protein>
    <submittedName>
        <fullName evidence="2">Pyruvate carboxylase subunit B</fullName>
    </submittedName>
</protein>
<accession>A0A2R5F948</accession>
<evidence type="ECO:0000313" key="3">
    <source>
        <dbReference type="Proteomes" id="UP000245081"/>
    </source>
</evidence>
<dbReference type="RefSeq" id="WP_109015935.1">
    <property type="nucleotide sequence ID" value="NZ_BDOQ01000009.1"/>
</dbReference>
<organism evidence="2 3">
    <name type="scientific">Novimethylophilus kurashikiensis</name>
    <dbReference type="NCBI Taxonomy" id="1825523"/>
    <lineage>
        <taxon>Bacteria</taxon>
        <taxon>Pseudomonadati</taxon>
        <taxon>Pseudomonadota</taxon>
        <taxon>Betaproteobacteria</taxon>
        <taxon>Nitrosomonadales</taxon>
        <taxon>Methylophilaceae</taxon>
        <taxon>Novimethylophilus</taxon>
    </lineage>
</organism>